<keyword evidence="8 12" id="KW-0460">Magnesium</keyword>
<dbReference type="Pfam" id="PF02775">
    <property type="entry name" value="TPP_enzyme_C"/>
    <property type="match status" value="1"/>
</dbReference>
<feature type="domain" description="Thiamine pyrophosphate enzyme N-terminal TPP-binding" evidence="15">
    <location>
        <begin position="4"/>
        <end position="117"/>
    </location>
</feature>
<feature type="domain" description="Thiamine pyrophosphate enzyme TPP-binding" evidence="14">
    <location>
        <begin position="387"/>
        <end position="534"/>
    </location>
</feature>
<dbReference type="Pfam" id="PF02776">
    <property type="entry name" value="TPP_enzyme_N"/>
    <property type="match status" value="1"/>
</dbReference>
<dbReference type="InterPro" id="IPR045229">
    <property type="entry name" value="TPP_enz"/>
</dbReference>
<dbReference type="PROSITE" id="PS00187">
    <property type="entry name" value="TPP_ENZYMES"/>
    <property type="match status" value="1"/>
</dbReference>
<dbReference type="EC" id="2.2.1.6" evidence="4 12"/>
<dbReference type="GO" id="GO:0003984">
    <property type="term" value="F:acetolactate synthase activity"/>
    <property type="evidence" value="ECO:0007669"/>
    <property type="project" value="UniProtKB-EC"/>
</dbReference>
<evidence type="ECO:0000256" key="4">
    <source>
        <dbReference type="ARBA" id="ARBA00013145"/>
    </source>
</evidence>
<evidence type="ECO:0000259" key="13">
    <source>
        <dbReference type="Pfam" id="PF00205"/>
    </source>
</evidence>
<dbReference type="EMBL" id="JBGFFE010000031">
    <property type="protein sequence ID" value="MEY8764845.1"/>
    <property type="molecule type" value="Genomic_DNA"/>
</dbReference>
<dbReference type="RefSeq" id="WP_369869413.1">
    <property type="nucleotide sequence ID" value="NZ_JBGFFE010000031.1"/>
</dbReference>
<comment type="cofactor">
    <cofactor evidence="12">
        <name>thiamine diphosphate</name>
        <dbReference type="ChEBI" id="CHEBI:58937"/>
    </cofactor>
    <text evidence="12">Binds 1 thiamine pyrophosphate per subunit.</text>
</comment>
<evidence type="ECO:0000256" key="9">
    <source>
        <dbReference type="ARBA" id="ARBA00023052"/>
    </source>
</evidence>
<keyword evidence="6 12" id="KW-0808">Transferase</keyword>
<dbReference type="CDD" id="cd02015">
    <property type="entry name" value="TPP_AHAS"/>
    <property type="match status" value="1"/>
</dbReference>
<dbReference type="Gene3D" id="3.40.50.970">
    <property type="match status" value="2"/>
</dbReference>
<evidence type="ECO:0000256" key="12">
    <source>
        <dbReference type="RuleBase" id="RU003591"/>
    </source>
</evidence>
<accession>A0ABV4E113</accession>
<evidence type="ECO:0000259" key="15">
    <source>
        <dbReference type="Pfam" id="PF02776"/>
    </source>
</evidence>
<dbReference type="CDD" id="cd07035">
    <property type="entry name" value="TPP_PYR_POX_like"/>
    <property type="match status" value="1"/>
</dbReference>
<keyword evidence="9 12" id="KW-0786">Thiamine pyrophosphate</keyword>
<dbReference type="NCBIfam" id="TIGR00118">
    <property type="entry name" value="acolac_lg"/>
    <property type="match status" value="1"/>
</dbReference>
<evidence type="ECO:0000256" key="10">
    <source>
        <dbReference type="ARBA" id="ARBA00023304"/>
    </source>
</evidence>
<dbReference type="Gene3D" id="3.40.50.1220">
    <property type="entry name" value="TPP-binding domain"/>
    <property type="match status" value="1"/>
</dbReference>
<comment type="pathway">
    <text evidence="1 12">Amino-acid biosynthesis; L-isoleucine biosynthesis; L-isoleucine from 2-oxobutanoate: step 1/4.</text>
</comment>
<evidence type="ECO:0000313" key="16">
    <source>
        <dbReference type="EMBL" id="MEY8764845.1"/>
    </source>
</evidence>
<dbReference type="InterPro" id="IPR012001">
    <property type="entry name" value="Thiamin_PyroP_enz_TPP-bd_dom"/>
</dbReference>
<dbReference type="PANTHER" id="PTHR18968:SF13">
    <property type="entry name" value="ACETOLACTATE SYNTHASE CATALYTIC SUBUNIT, MITOCHONDRIAL"/>
    <property type="match status" value="1"/>
</dbReference>
<reference evidence="16 17" key="1">
    <citation type="submission" date="2024-08" db="EMBL/GenBank/DDBJ databases">
        <title>Clostridium lapicellarii sp. nov., and Clostridium renhuaiense sp. nov., two species isolated from the mud in a fermentation cellar used for producing sauce-flavour Chinese liquors.</title>
        <authorList>
            <person name="Yang F."/>
            <person name="Wang H."/>
            <person name="Chen L.Q."/>
            <person name="Zhou N."/>
            <person name="Lu J.J."/>
            <person name="Pu X.X."/>
            <person name="Wan B."/>
            <person name="Wang L."/>
            <person name="Liu S.J."/>
        </authorList>
    </citation>
    <scope>NUCLEOTIDE SEQUENCE [LARGE SCALE GENOMIC DNA]</scope>
    <source>
        <strain evidence="16 17">MT-113</strain>
    </source>
</reference>
<dbReference type="InterPro" id="IPR039368">
    <property type="entry name" value="AHAS_TPP"/>
</dbReference>
<comment type="similarity">
    <text evidence="3 12">Belongs to the TPP enzyme family.</text>
</comment>
<evidence type="ECO:0000256" key="2">
    <source>
        <dbReference type="ARBA" id="ARBA00005025"/>
    </source>
</evidence>
<dbReference type="SUPFAM" id="SSF52467">
    <property type="entry name" value="DHS-like NAD/FAD-binding domain"/>
    <property type="match status" value="1"/>
</dbReference>
<dbReference type="InterPro" id="IPR000399">
    <property type="entry name" value="TPP-bd_CS"/>
</dbReference>
<comment type="pathway">
    <text evidence="2 12">Amino-acid biosynthesis; L-valine biosynthesis; L-valine from pyruvate: step 1/4.</text>
</comment>
<dbReference type="Pfam" id="PF00205">
    <property type="entry name" value="TPP_enzyme_M"/>
    <property type="match status" value="1"/>
</dbReference>
<dbReference type="Proteomes" id="UP001565220">
    <property type="component" value="Unassembled WGS sequence"/>
</dbReference>
<dbReference type="InterPro" id="IPR029061">
    <property type="entry name" value="THDP-binding"/>
</dbReference>
<evidence type="ECO:0000313" key="17">
    <source>
        <dbReference type="Proteomes" id="UP001565220"/>
    </source>
</evidence>
<dbReference type="InterPro" id="IPR012846">
    <property type="entry name" value="Acetolactate_synth_lsu"/>
</dbReference>
<dbReference type="InterPro" id="IPR011766">
    <property type="entry name" value="TPP_enzyme_TPP-bd"/>
</dbReference>
<evidence type="ECO:0000256" key="6">
    <source>
        <dbReference type="ARBA" id="ARBA00022679"/>
    </source>
</evidence>
<keyword evidence="7 12" id="KW-0479">Metal-binding</keyword>
<gene>
    <name evidence="16" type="primary">ilvB</name>
    <name evidence="16" type="ORF">AB8S09_14580</name>
</gene>
<comment type="cofactor">
    <cofactor evidence="12">
        <name>Mg(2+)</name>
        <dbReference type="ChEBI" id="CHEBI:18420"/>
    </cofactor>
    <text evidence="12">Binds 1 Mg(2+) ion per subunit.</text>
</comment>
<comment type="catalytic activity">
    <reaction evidence="11 12">
        <text>2 pyruvate + H(+) = (2S)-2-acetolactate + CO2</text>
        <dbReference type="Rhea" id="RHEA:25249"/>
        <dbReference type="ChEBI" id="CHEBI:15361"/>
        <dbReference type="ChEBI" id="CHEBI:15378"/>
        <dbReference type="ChEBI" id="CHEBI:16526"/>
        <dbReference type="ChEBI" id="CHEBI:58476"/>
        <dbReference type="EC" id="2.2.1.6"/>
    </reaction>
</comment>
<protein>
    <recommendedName>
        <fullName evidence="4 12">Acetolactate synthase</fullName>
        <ecNumber evidence="4 12">2.2.1.6</ecNumber>
    </recommendedName>
</protein>
<dbReference type="SUPFAM" id="SSF52518">
    <property type="entry name" value="Thiamin diphosphate-binding fold (THDP-binding)"/>
    <property type="match status" value="2"/>
</dbReference>
<sequence>MKLKGAEVLLECMKEQGVDTVFGYPGGTVLPIYDALYDSKGITHIMTAHEQGATHAADGYARSTGKVGVVIVTSGPGATNTVTGIATAYRDSVPIVVFTGQVPLNLLGKDSFQEVDIRNITSSITKKNYIVKDVNNLVNIVREAFQVAVSGRPGPVVVDIPKDIQKSEVEYKPKMSTLTVSRNKTNFSQEGFIDKIDEAVEMIDSSKKPVIYSGGGSVISGAYKELVKLVEKIDSPITCSLMGIGAFPGNHKNYMGMVGMHGSPCSNYAVNNCDLLVAIGARFSDRVIGKVEEFAPKAKIVHIDIDSREFGKNISEDISIKGDVKEVLEIINKKVKYNSHKKWMNRIKQWKDGESDPFGEDCKLSPKHIMDCLYKITKGDCIITTEVGQNQIWTAQYFKFLKPRKFVSSGGLGTMGYGLGASIGASIGNPGKKVINVAGDGSFKMNSVELATVAKYKLPIVQLLLNNHALGMVYQWQDMFYNRRFSSTELGQEVDFMKLGEAYGIETFEIESNEQVEKVLMKALNLNKPVIVECNINRNERVHPIVPPGAAITEIIK</sequence>
<keyword evidence="17" id="KW-1185">Reference proteome</keyword>
<name>A0ABV4E113_9CLOT</name>
<organism evidence="16 17">
    <name type="scientific">Clostridium lapidicellarium</name>
    <dbReference type="NCBI Taxonomy" id="3240931"/>
    <lineage>
        <taxon>Bacteria</taxon>
        <taxon>Bacillati</taxon>
        <taxon>Bacillota</taxon>
        <taxon>Clostridia</taxon>
        <taxon>Eubacteriales</taxon>
        <taxon>Clostridiaceae</taxon>
        <taxon>Clostridium</taxon>
    </lineage>
</organism>
<evidence type="ECO:0000256" key="8">
    <source>
        <dbReference type="ARBA" id="ARBA00022842"/>
    </source>
</evidence>
<evidence type="ECO:0000256" key="7">
    <source>
        <dbReference type="ARBA" id="ARBA00022723"/>
    </source>
</evidence>
<evidence type="ECO:0000256" key="11">
    <source>
        <dbReference type="ARBA" id="ARBA00048670"/>
    </source>
</evidence>
<evidence type="ECO:0000256" key="5">
    <source>
        <dbReference type="ARBA" id="ARBA00022605"/>
    </source>
</evidence>
<evidence type="ECO:0000256" key="3">
    <source>
        <dbReference type="ARBA" id="ARBA00007812"/>
    </source>
</evidence>
<dbReference type="InterPro" id="IPR029035">
    <property type="entry name" value="DHS-like_NAD/FAD-binding_dom"/>
</dbReference>
<evidence type="ECO:0000256" key="1">
    <source>
        <dbReference type="ARBA" id="ARBA00004974"/>
    </source>
</evidence>
<keyword evidence="5 12" id="KW-0028">Amino-acid biosynthesis</keyword>
<keyword evidence="10 12" id="KW-0100">Branched-chain amino acid biosynthesis</keyword>
<dbReference type="PANTHER" id="PTHR18968">
    <property type="entry name" value="THIAMINE PYROPHOSPHATE ENZYMES"/>
    <property type="match status" value="1"/>
</dbReference>
<evidence type="ECO:0000259" key="14">
    <source>
        <dbReference type="Pfam" id="PF02775"/>
    </source>
</evidence>
<proteinExistence type="inferred from homology"/>
<comment type="caution">
    <text evidence="16">The sequence shown here is derived from an EMBL/GenBank/DDBJ whole genome shotgun (WGS) entry which is preliminary data.</text>
</comment>
<dbReference type="InterPro" id="IPR012000">
    <property type="entry name" value="Thiamin_PyroP_enz_cen_dom"/>
</dbReference>
<feature type="domain" description="Thiamine pyrophosphate enzyme central" evidence="13">
    <location>
        <begin position="196"/>
        <end position="329"/>
    </location>
</feature>